<comment type="caution">
    <text evidence="1">The sequence shown here is derived from an EMBL/GenBank/DDBJ whole genome shotgun (WGS) entry which is preliminary data.</text>
</comment>
<organism evidence="1 2">
    <name type="scientific">Polycladomyces subterraneus</name>
    <dbReference type="NCBI Taxonomy" id="1016997"/>
    <lineage>
        <taxon>Bacteria</taxon>
        <taxon>Bacillati</taxon>
        <taxon>Bacillota</taxon>
        <taxon>Bacilli</taxon>
        <taxon>Bacillales</taxon>
        <taxon>Thermoactinomycetaceae</taxon>
        <taxon>Polycladomyces</taxon>
    </lineage>
</organism>
<accession>A0ABT8IKE6</accession>
<name>A0ABT8IKE6_9BACL</name>
<dbReference type="EMBL" id="JANRHH010000021">
    <property type="protein sequence ID" value="MDN4593271.1"/>
    <property type="molecule type" value="Genomic_DNA"/>
</dbReference>
<evidence type="ECO:0008006" key="3">
    <source>
        <dbReference type="Google" id="ProtNLM"/>
    </source>
</evidence>
<evidence type="ECO:0000313" key="1">
    <source>
        <dbReference type="EMBL" id="MDN4593271.1"/>
    </source>
</evidence>
<sequence length="149" mass="16980">LKNPTASAVWSVNFMVKDRTLSCILSGIAGKQVNITGYLQTRLRHQLNLVRLVVGPPDLERRSDLQVVRNVLRSLCVPFQEKKVLQILRISTRNTRCHQRIFGALWCRVKVKAIYIGEETRLFVDVSKLGRAVRILSQQIGKQCPKRCG</sequence>
<dbReference type="RefSeq" id="WP_301237994.1">
    <property type="nucleotide sequence ID" value="NZ_JANRHH010000021.1"/>
</dbReference>
<gene>
    <name evidence="1" type="ORF">NWF35_05030</name>
</gene>
<protein>
    <recommendedName>
        <fullName evidence="3">LAGLIDADG endonuclease</fullName>
    </recommendedName>
</protein>
<proteinExistence type="predicted"/>
<evidence type="ECO:0000313" key="2">
    <source>
        <dbReference type="Proteomes" id="UP001174196"/>
    </source>
</evidence>
<feature type="non-terminal residue" evidence="1">
    <location>
        <position position="1"/>
    </location>
</feature>
<dbReference type="Proteomes" id="UP001174196">
    <property type="component" value="Unassembled WGS sequence"/>
</dbReference>
<keyword evidence="2" id="KW-1185">Reference proteome</keyword>
<reference evidence="1" key="1">
    <citation type="submission" date="2022-08" db="EMBL/GenBank/DDBJ databases">
        <title>Polycladomyces zharkentsis sp. nov., a novel thermophilic CMC and starch-degrading bacterium isolated from a geothermal spring in Kazakhstan.</title>
        <authorList>
            <person name="Mashzhan A."/>
            <person name="Kistaubaeva A."/>
            <person name="Javier-Lopez R."/>
            <person name="Birkeland N.-K."/>
        </authorList>
    </citation>
    <scope>NUCLEOTIDE SEQUENCE</scope>
    <source>
        <strain evidence="1">KSR 13</strain>
    </source>
</reference>